<evidence type="ECO:0000313" key="2">
    <source>
        <dbReference type="EMBL" id="KAF9126611.1"/>
    </source>
</evidence>
<feature type="compositionally biased region" description="Low complexity" evidence="1">
    <location>
        <begin position="114"/>
        <end position="129"/>
    </location>
</feature>
<comment type="caution">
    <text evidence="2">The sequence shown here is derived from an EMBL/GenBank/DDBJ whole genome shotgun (WGS) entry which is preliminary data.</text>
</comment>
<feature type="region of interest" description="Disordered" evidence="1">
    <location>
        <begin position="602"/>
        <end position="634"/>
    </location>
</feature>
<feature type="region of interest" description="Disordered" evidence="1">
    <location>
        <begin position="956"/>
        <end position="980"/>
    </location>
</feature>
<feature type="compositionally biased region" description="Low complexity" evidence="1">
    <location>
        <begin position="806"/>
        <end position="821"/>
    </location>
</feature>
<organism evidence="2 3">
    <name type="scientific">Linnemannia schmuckeri</name>
    <dbReference type="NCBI Taxonomy" id="64567"/>
    <lineage>
        <taxon>Eukaryota</taxon>
        <taxon>Fungi</taxon>
        <taxon>Fungi incertae sedis</taxon>
        <taxon>Mucoromycota</taxon>
        <taxon>Mortierellomycotina</taxon>
        <taxon>Mortierellomycetes</taxon>
        <taxon>Mortierellales</taxon>
        <taxon>Mortierellaceae</taxon>
        <taxon>Linnemannia</taxon>
    </lineage>
</organism>
<dbReference type="OrthoDB" id="2287434at2759"/>
<feature type="compositionally biased region" description="Basic and acidic residues" evidence="1">
    <location>
        <begin position="664"/>
        <end position="675"/>
    </location>
</feature>
<feature type="compositionally biased region" description="Polar residues" evidence="1">
    <location>
        <begin position="691"/>
        <end position="705"/>
    </location>
</feature>
<feature type="non-terminal residue" evidence="2">
    <location>
        <position position="1050"/>
    </location>
</feature>
<feature type="compositionally biased region" description="Polar residues" evidence="1">
    <location>
        <begin position="719"/>
        <end position="733"/>
    </location>
</feature>
<feature type="compositionally biased region" description="Polar residues" evidence="1">
    <location>
        <begin position="298"/>
        <end position="328"/>
    </location>
</feature>
<feature type="compositionally biased region" description="Low complexity" evidence="1">
    <location>
        <begin position="333"/>
        <end position="344"/>
    </location>
</feature>
<feature type="compositionally biased region" description="Low complexity" evidence="1">
    <location>
        <begin position="164"/>
        <end position="177"/>
    </location>
</feature>
<protein>
    <submittedName>
        <fullName evidence="2">Uncharacterized protein</fullName>
    </submittedName>
</protein>
<feature type="region of interest" description="Disordered" evidence="1">
    <location>
        <begin position="147"/>
        <end position="259"/>
    </location>
</feature>
<evidence type="ECO:0000256" key="1">
    <source>
        <dbReference type="SAM" id="MobiDB-lite"/>
    </source>
</evidence>
<keyword evidence="3" id="KW-1185">Reference proteome</keyword>
<feature type="region of interest" description="Disordered" evidence="1">
    <location>
        <begin position="484"/>
        <end position="516"/>
    </location>
</feature>
<name>A0A9P5RAA2_9FUNG</name>
<evidence type="ECO:0000313" key="3">
    <source>
        <dbReference type="Proteomes" id="UP000748756"/>
    </source>
</evidence>
<dbReference type="Proteomes" id="UP000748756">
    <property type="component" value="Unassembled WGS sequence"/>
</dbReference>
<dbReference type="AlphaFoldDB" id="A0A9P5RAA2"/>
<feature type="compositionally biased region" description="Polar residues" evidence="1">
    <location>
        <begin position="602"/>
        <end position="619"/>
    </location>
</feature>
<feature type="region of interest" description="Disordered" evidence="1">
    <location>
        <begin position="103"/>
        <end position="132"/>
    </location>
</feature>
<feature type="region of interest" description="Disordered" evidence="1">
    <location>
        <begin position="803"/>
        <end position="918"/>
    </location>
</feature>
<feature type="region of interest" description="Disordered" evidence="1">
    <location>
        <begin position="646"/>
        <end position="733"/>
    </location>
</feature>
<accession>A0A9P5RAA2</accession>
<feature type="compositionally biased region" description="Low complexity" evidence="1">
    <location>
        <begin position="236"/>
        <end position="245"/>
    </location>
</feature>
<proteinExistence type="predicted"/>
<feature type="region of interest" description="Disordered" evidence="1">
    <location>
        <begin position="376"/>
        <end position="421"/>
    </location>
</feature>
<feature type="compositionally biased region" description="Polar residues" evidence="1">
    <location>
        <begin position="189"/>
        <end position="222"/>
    </location>
</feature>
<sequence length="1050" mass="114304">QQQQHLAVNDNTELDWKYLSATETYTSEYSSVASDEFEEDGTTHNSAQVSDSSVGSRIATVQRSLGARPFLVPALTTAGTLSSSLTTKEADDSTDTIKGMRARALDKVNGRKASSSNLSGSSGNIPGSNDYNPYRRSVTTIASNAAGSSDALAGSRNSSGQEVAATAGAGASTTSTGDKIKRRSFGASDRSQSLRITTPGNSSSNNSAKKLEGQQNNPSTLPTLIRKRTSGPVKSQQQQQQQQQQHALFTSEDDSEVPDQTIYQDRTRYASEGGMLVSEIKALKARVQELEMERMNRSLSGLSVQSPQVMTPKSMDHSTTATSLPSANDSHHQQQQQSSTLTTSHSEKLQQIIQKHRRSSVSLDVANPLRSPVITAMSDVESSRDVSTTRISAAGGGRLEPSLSITSPARSPLLPSTPRQPTTQHVDLLNVALKNYENMNQTIRAWVKADVSLVESSSMNALQRASDEQIRSLTEFLLAATRTPHSTTADRSNNNNNNPTFDTESTNGGGSVISRPYSPRQSTVLHHRFGQGQRLSLGMVASELGAGGYDANPPYPTRPLSTTASEHYEMLNAGGATGLGPVMVGNGMTSSGYLTRTGSISLSSISEPRTRSTGPNVRHSQGGYASDYSHDRQPASAYQGLGLSRNQLHQQQQQQQQGRGAFSSREDSPPQEEPRGPVPRRQASGLLMMNPQPTSIAPSRNLQSPQHPPLAAGGGERAGSNTPLDQQQQLTRRQASVRNIMARYSQGAKSPNVSGFEHQGGDLQESVIEQQQENSAGRPLLMSHQYDDGPRSPVFNPRQAVGTFAQDQQQQQQYRYRQQSQRQDDMMSASEGSFGPGHAQTQTQAQAQTRMGGSIRRPLSQQDYHRNVAGSRLSEPAEGRHGSLGVRAGQRHVQERAGAISEDENTAASDWDGTQRTSRGVVVVNPQRASMDSYSVRLKQFRGRHEQQLPFHQEGLSFEEPYPNNGHQSRQEHQQQYQEAFSEGVVDVEAGDALATGPIPRFAQRQPRYQTQTQSQYLDKPTQHRQQQHQHHHQDMMMSNPSLPSPNSSP</sequence>
<feature type="region of interest" description="Disordered" evidence="1">
    <location>
        <begin position="298"/>
        <end position="364"/>
    </location>
</feature>
<feature type="region of interest" description="Disordered" evidence="1">
    <location>
        <begin position="998"/>
        <end position="1050"/>
    </location>
</feature>
<feature type="compositionally biased region" description="Low complexity" evidence="1">
    <location>
        <begin position="839"/>
        <end position="849"/>
    </location>
</feature>
<feature type="non-terminal residue" evidence="2">
    <location>
        <position position="1"/>
    </location>
</feature>
<gene>
    <name evidence="2" type="ORF">BG015_004674</name>
</gene>
<reference evidence="2" key="1">
    <citation type="journal article" date="2020" name="Fungal Divers.">
        <title>Resolving the Mortierellaceae phylogeny through synthesis of multi-gene phylogenetics and phylogenomics.</title>
        <authorList>
            <person name="Vandepol N."/>
            <person name="Liber J."/>
            <person name="Desiro A."/>
            <person name="Na H."/>
            <person name="Kennedy M."/>
            <person name="Barry K."/>
            <person name="Grigoriev I.V."/>
            <person name="Miller A.N."/>
            <person name="O'Donnell K."/>
            <person name="Stajich J.E."/>
            <person name="Bonito G."/>
        </authorList>
    </citation>
    <scope>NUCLEOTIDE SEQUENCE</scope>
    <source>
        <strain evidence="2">NRRL 6426</strain>
    </source>
</reference>
<feature type="compositionally biased region" description="Polar residues" evidence="1">
    <location>
        <begin position="906"/>
        <end position="918"/>
    </location>
</feature>
<feature type="compositionally biased region" description="Polar residues" evidence="1">
    <location>
        <begin position="1007"/>
        <end position="1017"/>
    </location>
</feature>
<dbReference type="EMBL" id="JAAAUQ010002181">
    <property type="protein sequence ID" value="KAF9126611.1"/>
    <property type="molecule type" value="Genomic_DNA"/>
</dbReference>